<accession>A0A8D8KU67</accession>
<organism evidence="2">
    <name type="scientific">Culex pipiens</name>
    <name type="common">House mosquito</name>
    <dbReference type="NCBI Taxonomy" id="7175"/>
    <lineage>
        <taxon>Eukaryota</taxon>
        <taxon>Metazoa</taxon>
        <taxon>Ecdysozoa</taxon>
        <taxon>Arthropoda</taxon>
        <taxon>Hexapoda</taxon>
        <taxon>Insecta</taxon>
        <taxon>Pterygota</taxon>
        <taxon>Neoptera</taxon>
        <taxon>Endopterygota</taxon>
        <taxon>Diptera</taxon>
        <taxon>Nematocera</taxon>
        <taxon>Culicoidea</taxon>
        <taxon>Culicidae</taxon>
        <taxon>Culicinae</taxon>
        <taxon>Culicini</taxon>
        <taxon>Culex</taxon>
        <taxon>Culex</taxon>
    </lineage>
</organism>
<dbReference type="AlphaFoldDB" id="A0A8D8KU67"/>
<name>A0A8D8KU67_CULPI</name>
<dbReference type="EMBL" id="HBUE01342098">
    <property type="protein sequence ID" value="CAG6599015.1"/>
    <property type="molecule type" value="Transcribed_RNA"/>
</dbReference>
<proteinExistence type="predicted"/>
<evidence type="ECO:0000256" key="1">
    <source>
        <dbReference type="SAM" id="MobiDB-lite"/>
    </source>
</evidence>
<feature type="compositionally biased region" description="Basic residues" evidence="1">
    <location>
        <begin position="102"/>
        <end position="111"/>
    </location>
</feature>
<feature type="region of interest" description="Disordered" evidence="1">
    <location>
        <begin position="95"/>
        <end position="124"/>
    </location>
</feature>
<reference evidence="2" key="1">
    <citation type="submission" date="2021-05" db="EMBL/GenBank/DDBJ databases">
        <authorList>
            <person name="Alioto T."/>
            <person name="Alioto T."/>
            <person name="Gomez Garrido J."/>
        </authorList>
    </citation>
    <scope>NUCLEOTIDE SEQUENCE</scope>
</reference>
<sequence length="124" mass="14513">MKQCAMRKIRKLKNCWKRTTRSAKSRSCCVTGTKNCRTITTKMPKSTSSWRRNATFCLSRSRRKRTTLSGSRSGWKCWKRNTPNRLIICMRRTASSRWPTKSTRKRTRKTRTVCGNATKRKSSS</sequence>
<protein>
    <submittedName>
        <fullName evidence="2">(northern house mosquito) hypothetical protein</fullName>
    </submittedName>
</protein>
<evidence type="ECO:0000313" key="2">
    <source>
        <dbReference type="EMBL" id="CAG6599015.1"/>
    </source>
</evidence>
<dbReference type="EMBL" id="HBUE01235185">
    <property type="protein sequence ID" value="CAG6546832.1"/>
    <property type="molecule type" value="Transcribed_RNA"/>
</dbReference>